<organism evidence="1">
    <name type="scientific">Anguilla anguilla</name>
    <name type="common">European freshwater eel</name>
    <name type="synonym">Muraena anguilla</name>
    <dbReference type="NCBI Taxonomy" id="7936"/>
    <lineage>
        <taxon>Eukaryota</taxon>
        <taxon>Metazoa</taxon>
        <taxon>Chordata</taxon>
        <taxon>Craniata</taxon>
        <taxon>Vertebrata</taxon>
        <taxon>Euteleostomi</taxon>
        <taxon>Actinopterygii</taxon>
        <taxon>Neopterygii</taxon>
        <taxon>Teleostei</taxon>
        <taxon>Anguilliformes</taxon>
        <taxon>Anguillidae</taxon>
        <taxon>Anguilla</taxon>
    </lineage>
</organism>
<reference evidence="1" key="1">
    <citation type="submission" date="2014-11" db="EMBL/GenBank/DDBJ databases">
        <authorList>
            <person name="Amaro Gonzalez C."/>
        </authorList>
    </citation>
    <scope>NUCLEOTIDE SEQUENCE</scope>
</reference>
<dbReference type="EMBL" id="GBXM01057921">
    <property type="protein sequence ID" value="JAH50656.1"/>
    <property type="molecule type" value="Transcribed_RNA"/>
</dbReference>
<accession>A0A0E9TAK3</accession>
<proteinExistence type="predicted"/>
<evidence type="ECO:0000313" key="1">
    <source>
        <dbReference type="EMBL" id="JAH50656.1"/>
    </source>
</evidence>
<sequence length="30" mass="3425">MRKNKLEWPPMGGDINILESITAVNRLIKS</sequence>
<protein>
    <submittedName>
        <fullName evidence="1">Uncharacterized protein</fullName>
    </submittedName>
</protein>
<name>A0A0E9TAK3_ANGAN</name>
<reference evidence="1" key="2">
    <citation type="journal article" date="2015" name="Fish Shellfish Immunol.">
        <title>Early steps in the European eel (Anguilla anguilla)-Vibrio vulnificus interaction in the gills: Role of the RtxA13 toxin.</title>
        <authorList>
            <person name="Callol A."/>
            <person name="Pajuelo D."/>
            <person name="Ebbesson L."/>
            <person name="Teles M."/>
            <person name="MacKenzie S."/>
            <person name="Amaro C."/>
        </authorList>
    </citation>
    <scope>NUCLEOTIDE SEQUENCE</scope>
</reference>
<dbReference type="AlphaFoldDB" id="A0A0E9TAK3"/>